<evidence type="ECO:0000256" key="2">
    <source>
        <dbReference type="SAM" id="SignalP"/>
    </source>
</evidence>
<accession>A0A6C0GVP4</accession>
<feature type="chain" id="PRO_5025543283" evidence="2">
    <location>
        <begin position="21"/>
        <end position="478"/>
    </location>
</feature>
<gene>
    <name evidence="3" type="ORF">GXP67_35620</name>
</gene>
<dbReference type="Proteomes" id="UP000480178">
    <property type="component" value="Chromosome"/>
</dbReference>
<proteinExistence type="predicted"/>
<dbReference type="Pfam" id="PF11751">
    <property type="entry name" value="PorP_SprF"/>
    <property type="match status" value="1"/>
</dbReference>
<reference evidence="3 4" key="1">
    <citation type="submission" date="2020-01" db="EMBL/GenBank/DDBJ databases">
        <authorList>
            <person name="Kim M.K."/>
        </authorList>
    </citation>
    <scope>NUCLEOTIDE SEQUENCE [LARGE SCALE GENOMIC DNA]</scope>
    <source>
        <strain evidence="3 4">172606-1</strain>
    </source>
</reference>
<dbReference type="KEGG" id="rhoz:GXP67_35620"/>
<dbReference type="EMBL" id="CP048222">
    <property type="protein sequence ID" value="QHT71623.1"/>
    <property type="molecule type" value="Genomic_DNA"/>
</dbReference>
<name>A0A6C0GVP4_9BACT</name>
<protein>
    <submittedName>
        <fullName evidence="3">Type IX secretion system membrane protein PorP/SprF</fullName>
    </submittedName>
</protein>
<dbReference type="NCBIfam" id="TIGR03519">
    <property type="entry name" value="T9SS_PorP_fam"/>
    <property type="match status" value="1"/>
</dbReference>
<evidence type="ECO:0000313" key="4">
    <source>
        <dbReference type="Proteomes" id="UP000480178"/>
    </source>
</evidence>
<dbReference type="RefSeq" id="WP_162447558.1">
    <property type="nucleotide sequence ID" value="NZ_CP048222.1"/>
</dbReference>
<keyword evidence="2" id="KW-0732">Signal</keyword>
<feature type="compositionally biased region" description="Basic and acidic residues" evidence="1">
    <location>
        <begin position="336"/>
        <end position="349"/>
    </location>
</feature>
<evidence type="ECO:0000313" key="3">
    <source>
        <dbReference type="EMBL" id="QHT71623.1"/>
    </source>
</evidence>
<keyword evidence="4" id="KW-1185">Reference proteome</keyword>
<evidence type="ECO:0000256" key="1">
    <source>
        <dbReference type="SAM" id="MobiDB-lite"/>
    </source>
</evidence>
<dbReference type="InterPro" id="IPR019861">
    <property type="entry name" value="PorP/SprF_Bacteroidetes"/>
</dbReference>
<feature type="signal peptide" evidence="2">
    <location>
        <begin position="1"/>
        <end position="20"/>
    </location>
</feature>
<sequence length="478" mass="54516">MKKFVCTLPFLIFVQVYLYAQQLPTFSHYYINPYVYNPALAGVNGYNEVYLTHRRQWMGVEGAPVTSDLSVHLPTKGKMAYGFRISNYSRGLLSTTSGVFTVAYTAKLADDQYLRAGLSGGLGTNGIDLEKVENISDPALSNIRNRGMFFDGNAGVSYQYKKLTLSASLPKLFQRNVVQTNLKNQLQVKRLDHYLFSAGYKFNFSQSSIVFEPQMVYQIADGMPSQFEALGTVYFYDKFWAGAAYRHNNGPAAFAGIKLNDKLRFSYVYEMGPSKISNYSGGSHEIMLSMRFGNRKREERKSVNRNIPTASHKKTPAEKLKDAKDAYIEKELAKLPDSQTKEVSEEKSETAAQKKITAQEKQSSTPASKPEESVNKMFDGEVAGKPEQKIVVQKKEHPMEMEKGYYVVVSAFRIFDNAMKYHEYLSDTYFESRFGFSSKSLYYYTYVLYTKDVNKARFERDKLRKMKGFADTWVLIVE</sequence>
<organism evidence="3 4">
    <name type="scientific">Rhodocytophaga rosea</name>
    <dbReference type="NCBI Taxonomy" id="2704465"/>
    <lineage>
        <taxon>Bacteria</taxon>
        <taxon>Pseudomonadati</taxon>
        <taxon>Bacteroidota</taxon>
        <taxon>Cytophagia</taxon>
        <taxon>Cytophagales</taxon>
        <taxon>Rhodocytophagaceae</taxon>
        <taxon>Rhodocytophaga</taxon>
    </lineage>
</organism>
<dbReference type="AlphaFoldDB" id="A0A6C0GVP4"/>
<feature type="region of interest" description="Disordered" evidence="1">
    <location>
        <begin position="336"/>
        <end position="373"/>
    </location>
</feature>
<feature type="region of interest" description="Disordered" evidence="1">
    <location>
        <begin position="297"/>
        <end position="321"/>
    </location>
</feature>